<evidence type="ECO:0000259" key="1">
    <source>
        <dbReference type="PROSITE" id="PS51192"/>
    </source>
</evidence>
<evidence type="ECO:0000313" key="2">
    <source>
        <dbReference type="EMBL" id="SHH25370.1"/>
    </source>
</evidence>
<dbReference type="SUPFAM" id="SSF52540">
    <property type="entry name" value="P-loop containing nucleoside triphosphate hydrolases"/>
    <property type="match status" value="2"/>
</dbReference>
<dbReference type="GO" id="GO:0003677">
    <property type="term" value="F:DNA binding"/>
    <property type="evidence" value="ECO:0007669"/>
    <property type="project" value="InterPro"/>
</dbReference>
<dbReference type="GO" id="GO:0016787">
    <property type="term" value="F:hydrolase activity"/>
    <property type="evidence" value="ECO:0007669"/>
    <property type="project" value="InterPro"/>
</dbReference>
<dbReference type="GO" id="GO:0005524">
    <property type="term" value="F:ATP binding"/>
    <property type="evidence" value="ECO:0007669"/>
    <property type="project" value="InterPro"/>
</dbReference>
<evidence type="ECO:0000313" key="3">
    <source>
        <dbReference type="Proteomes" id="UP000190675"/>
    </source>
</evidence>
<feature type="domain" description="Helicase ATP-binding" evidence="1">
    <location>
        <begin position="174"/>
        <end position="363"/>
    </location>
</feature>
<dbReference type="InterPro" id="IPR050742">
    <property type="entry name" value="Helicase_Restrict-Modif_Enz"/>
</dbReference>
<dbReference type="Pfam" id="PF04851">
    <property type="entry name" value="ResIII"/>
    <property type="match status" value="1"/>
</dbReference>
<dbReference type="PROSITE" id="PS51192">
    <property type="entry name" value="HELICASE_ATP_BIND_1"/>
    <property type="match status" value="1"/>
</dbReference>
<sequence length="912" mass="102193">MSESAFHPEDRARSLIDRRLVACGWLIQSKADMNLGAGLGVAVREFQTASGPVDYGLFVGRRLCGVIEAKAEGTTLSGYSEQAARYIADVPKHLLREEGQVRFEYVASGTETLFRDHADPDPVSRRVFSFHRPETLERELREPLTLRGRLWAMPPFITDGLRACQIDAVSALEISMAQNRPRALVQMATGAGKTFTACTLSYRLLAHAGFKRILFLADRANLVRQTRDEYLAYRPPGTGRSFSEIYNVQKLGAAGLDKEAQVVIATIQRVYSVLTGKELSEEEEEASSFELSRADTERLVSYNPSIPIESFDLVITDECHRSIYGTWRQVLEYFDAFTVGLTATPSLHTLGFFGKNLVAQYPYERSVVDGVNVGFEIFRIRTEIGERGATVKAGYDLPVRDKRTRAERYETLEADFSYTPDQIDRSVLVPNQIRTVLETYRGSLFTELFPGRIEVPKTLIFAKDDHHAEEITTLVREVFGKGNDFAKKITYKTDGADPESLIRSFRNDYNPRIAVTVDMIATGTDVKPLEVLIFMRDVRSELYFEQMKGRGARTISAEKLREVTPDAEAKTRFVLIDAVGVSESLKTVSQPLERDRVISFDRLIDEIAAGRRDDDAFATLAARLAALDRRICDKDRAAIVKASGGVDLSGLASRLLNAVDPDALANCVPKEASEAEQKKTREAAKDAAATIFDDPTLRQLLKDVKAAADIRIDTISTDAVVSSGWDEKKATDTVERFKRFLEERRDEISALQILYRLPYAQRRLTYEAVDDLKEALKRPPWLLEPIDIWRAYKRLSSDKVRGNPAGTLADIVMLVRYAIGDSESLEPLPSIVAGRFNLWLGREEKAGRAYSEEQRAWLMAIRDHLAVNIEIRPEDMMDAPEFSGRGGIVKARALFGSRLPTLLDELNEVLVA</sequence>
<name>A0A1M5RGU9_9BRAD</name>
<dbReference type="CDD" id="cd18799">
    <property type="entry name" value="SF2_C_EcoAI-like"/>
    <property type="match status" value="1"/>
</dbReference>
<dbReference type="PANTHER" id="PTHR47396">
    <property type="entry name" value="TYPE I RESTRICTION ENZYME ECOKI R PROTEIN"/>
    <property type="match status" value="1"/>
</dbReference>
<dbReference type="GO" id="GO:0006304">
    <property type="term" value="P:DNA modification"/>
    <property type="evidence" value="ECO:0007669"/>
    <property type="project" value="InterPro"/>
</dbReference>
<proteinExistence type="predicted"/>
<gene>
    <name evidence="2" type="ORF">SAMN05444169_6554</name>
</gene>
<dbReference type="AlphaFoldDB" id="A0A1M5RGU9"/>
<dbReference type="Pfam" id="PF08463">
    <property type="entry name" value="EcoEI_R_C"/>
    <property type="match status" value="1"/>
</dbReference>
<dbReference type="InterPro" id="IPR027417">
    <property type="entry name" value="P-loop_NTPase"/>
</dbReference>
<accession>A0A1M5RGU9</accession>
<dbReference type="EMBL" id="LT670818">
    <property type="protein sequence ID" value="SHH25370.1"/>
    <property type="molecule type" value="Genomic_DNA"/>
</dbReference>
<dbReference type="Gene3D" id="3.40.50.300">
    <property type="entry name" value="P-loop containing nucleotide triphosphate hydrolases"/>
    <property type="match status" value="2"/>
</dbReference>
<dbReference type="InterPro" id="IPR006935">
    <property type="entry name" value="Helicase/UvrB_N"/>
</dbReference>
<dbReference type="InterPro" id="IPR013670">
    <property type="entry name" value="EcoEI_R_C_dom"/>
</dbReference>
<dbReference type="Gene3D" id="3.90.1570.30">
    <property type="match status" value="1"/>
</dbReference>
<dbReference type="PANTHER" id="PTHR47396:SF1">
    <property type="entry name" value="ATP-DEPENDENT HELICASE IRC3-RELATED"/>
    <property type="match status" value="1"/>
</dbReference>
<dbReference type="RefSeq" id="WP_079569499.1">
    <property type="nucleotide sequence ID" value="NZ_LT670818.1"/>
</dbReference>
<dbReference type="Proteomes" id="UP000190675">
    <property type="component" value="Chromosome I"/>
</dbReference>
<dbReference type="OrthoDB" id="5194627at2"/>
<reference evidence="2 3" key="1">
    <citation type="submission" date="2016-11" db="EMBL/GenBank/DDBJ databases">
        <authorList>
            <person name="Jaros S."/>
            <person name="Januszkiewicz K."/>
            <person name="Wedrychowicz H."/>
        </authorList>
    </citation>
    <scope>NUCLEOTIDE SEQUENCE [LARGE SCALE GENOMIC DNA]</scope>
    <source>
        <strain evidence="2 3">GAS242</strain>
    </source>
</reference>
<organism evidence="2 3">
    <name type="scientific">Bradyrhizobium erythrophlei</name>
    <dbReference type="NCBI Taxonomy" id="1437360"/>
    <lineage>
        <taxon>Bacteria</taxon>
        <taxon>Pseudomonadati</taxon>
        <taxon>Pseudomonadota</taxon>
        <taxon>Alphaproteobacteria</taxon>
        <taxon>Hyphomicrobiales</taxon>
        <taxon>Nitrobacteraceae</taxon>
        <taxon>Bradyrhizobium</taxon>
    </lineage>
</organism>
<dbReference type="GO" id="GO:0005829">
    <property type="term" value="C:cytosol"/>
    <property type="evidence" value="ECO:0007669"/>
    <property type="project" value="TreeGrafter"/>
</dbReference>
<dbReference type="InterPro" id="IPR014001">
    <property type="entry name" value="Helicase_ATP-bd"/>
</dbReference>
<protein>
    <submittedName>
        <fullName evidence="2">Type I restriction enzyme, R subunit</fullName>
    </submittedName>
</protein>
<dbReference type="REBASE" id="167133">
    <property type="entry name" value="Ber242ORF6556P"/>
</dbReference>
<dbReference type="SMART" id="SM00487">
    <property type="entry name" value="DEXDc"/>
    <property type="match status" value="1"/>
</dbReference>
<dbReference type="CDD" id="cd18032">
    <property type="entry name" value="DEXHc_RE_I_III_res"/>
    <property type="match status" value="1"/>
</dbReference>